<evidence type="ECO:0000313" key="5">
    <source>
        <dbReference type="Proteomes" id="UP001175353"/>
    </source>
</evidence>
<dbReference type="Proteomes" id="UP001175353">
    <property type="component" value="Unassembled WGS sequence"/>
</dbReference>
<dbReference type="SUPFAM" id="SSF57701">
    <property type="entry name" value="Zn2/Cys6 DNA-binding domain"/>
    <property type="match status" value="1"/>
</dbReference>
<organism evidence="4 5">
    <name type="scientific">Friedmanniomyces endolithicus</name>
    <dbReference type="NCBI Taxonomy" id="329885"/>
    <lineage>
        <taxon>Eukaryota</taxon>
        <taxon>Fungi</taxon>
        <taxon>Dikarya</taxon>
        <taxon>Ascomycota</taxon>
        <taxon>Pezizomycotina</taxon>
        <taxon>Dothideomycetes</taxon>
        <taxon>Dothideomycetidae</taxon>
        <taxon>Mycosphaerellales</taxon>
        <taxon>Teratosphaeriaceae</taxon>
        <taxon>Friedmanniomyces</taxon>
    </lineage>
</organism>
<feature type="region of interest" description="Disordered" evidence="2">
    <location>
        <begin position="240"/>
        <end position="266"/>
    </location>
</feature>
<feature type="compositionally biased region" description="Basic residues" evidence="2">
    <location>
        <begin position="55"/>
        <end position="64"/>
    </location>
</feature>
<name>A0AAN6KHN1_9PEZI</name>
<feature type="region of interest" description="Disordered" evidence="2">
    <location>
        <begin position="303"/>
        <end position="380"/>
    </location>
</feature>
<feature type="region of interest" description="Disordered" evidence="2">
    <location>
        <begin position="55"/>
        <end position="91"/>
    </location>
</feature>
<keyword evidence="1" id="KW-0539">Nucleus</keyword>
<comment type="caution">
    <text evidence="4">The sequence shown here is derived from an EMBL/GenBank/DDBJ whole genome shotgun (WGS) entry which is preliminary data.</text>
</comment>
<accession>A0AAN6KHN1</accession>
<keyword evidence="5" id="KW-1185">Reference proteome</keyword>
<feature type="compositionally biased region" description="Basic and acidic residues" evidence="2">
    <location>
        <begin position="77"/>
        <end position="89"/>
    </location>
</feature>
<proteinExistence type="predicted"/>
<feature type="compositionally biased region" description="Acidic residues" evidence="2">
    <location>
        <begin position="480"/>
        <end position="490"/>
    </location>
</feature>
<evidence type="ECO:0000256" key="1">
    <source>
        <dbReference type="ARBA" id="ARBA00023242"/>
    </source>
</evidence>
<dbReference type="PANTHER" id="PTHR47783:SF1">
    <property type="entry name" value="ZN(II)2CYS6 TRANSCRIPTION FACTOR (EUROFUNG)"/>
    <property type="match status" value="1"/>
</dbReference>
<dbReference type="GO" id="GO:0008270">
    <property type="term" value="F:zinc ion binding"/>
    <property type="evidence" value="ECO:0007669"/>
    <property type="project" value="InterPro"/>
</dbReference>
<dbReference type="CDD" id="cd00067">
    <property type="entry name" value="GAL4"/>
    <property type="match status" value="1"/>
</dbReference>
<dbReference type="InterPro" id="IPR001138">
    <property type="entry name" value="Zn2Cys6_DnaBD"/>
</dbReference>
<dbReference type="AlphaFoldDB" id="A0AAN6KHN1"/>
<feature type="compositionally biased region" description="Low complexity" evidence="2">
    <location>
        <begin position="361"/>
        <end position="371"/>
    </location>
</feature>
<dbReference type="PANTHER" id="PTHR47783">
    <property type="entry name" value="ZN(II)2CYS6 TRANSCRIPTION FACTOR (EUROFUNG)-RELATED"/>
    <property type="match status" value="1"/>
</dbReference>
<dbReference type="EMBL" id="JAUJLE010000101">
    <property type="protein sequence ID" value="KAK0983556.1"/>
    <property type="molecule type" value="Genomic_DNA"/>
</dbReference>
<dbReference type="PROSITE" id="PS00463">
    <property type="entry name" value="ZN2_CY6_FUNGAL_1"/>
    <property type="match status" value="1"/>
</dbReference>
<dbReference type="Gene3D" id="4.10.240.10">
    <property type="entry name" value="Zn(2)-C6 fungal-type DNA-binding domain"/>
    <property type="match status" value="1"/>
</dbReference>
<sequence length="500" mass="54083">MFNNTTHNHFLPISSTLSIAAASGLGRPLHADQSSVASSTTSDATFQSHTALVVRKRKSPKIKSGKQLSRSFSTPQLRDDAMSDSDSDKKRNKLGYQRISIACAHCRRRKIRCIISDGDSHQRCQNCIRLKKDCAFYAVDQQAAMEGRPETSATLLAGSGPSSIVSLSPPNMGMDRPLASAHDFPAFSAVPSNAPSTYDRLPLEPGSALLGQQTPQHFLPTEPDPRLAGFVQPNHTYRAETDTRSWSASAALESSGGGGGGGGSRLLARRAEGSAQMYARYTHSAGNVRADFAPYPAAAVAATEPTRTQNAFHRLQGGGDYTPNNREGMQWEPSQPSGRSTLPYAQIEHQQPPHHPHHQQQHQQQQQQQQPPYQPPFRPDQRVHAMHHYPLSALDVHNANLPPDGRGHPLSAPVGPVGTHQVYSQAHAFMYQQQQQHSHSGGGGRGGGGTGGVNASFAQHATFPPAGGWYAEQQTYSALVEEEEEEEAEEFGGSPELRPG</sequence>
<feature type="region of interest" description="Disordered" evidence="2">
    <location>
        <begin position="434"/>
        <end position="454"/>
    </location>
</feature>
<reference evidence="4" key="1">
    <citation type="submission" date="2023-06" db="EMBL/GenBank/DDBJ databases">
        <title>Black Yeasts Isolated from many extreme environments.</title>
        <authorList>
            <person name="Coleine C."/>
            <person name="Stajich J.E."/>
            <person name="Selbmann L."/>
        </authorList>
    </citation>
    <scope>NUCLEOTIDE SEQUENCE</scope>
    <source>
        <strain evidence="4">CCFEE 5200</strain>
    </source>
</reference>
<evidence type="ECO:0000313" key="4">
    <source>
        <dbReference type="EMBL" id="KAK0983556.1"/>
    </source>
</evidence>
<feature type="compositionally biased region" description="Polar residues" evidence="2">
    <location>
        <begin position="66"/>
        <end position="76"/>
    </location>
</feature>
<gene>
    <name evidence="4" type="ORF">LTR91_011204</name>
</gene>
<feature type="compositionally biased region" description="Gly residues" evidence="2">
    <location>
        <begin position="440"/>
        <end position="452"/>
    </location>
</feature>
<dbReference type="SMART" id="SM00066">
    <property type="entry name" value="GAL4"/>
    <property type="match status" value="1"/>
</dbReference>
<feature type="compositionally biased region" description="Gly residues" evidence="2">
    <location>
        <begin position="255"/>
        <end position="264"/>
    </location>
</feature>
<feature type="compositionally biased region" description="Polar residues" evidence="2">
    <location>
        <begin position="322"/>
        <end position="340"/>
    </location>
</feature>
<dbReference type="PROSITE" id="PS50048">
    <property type="entry name" value="ZN2_CY6_FUNGAL_2"/>
    <property type="match status" value="1"/>
</dbReference>
<feature type="region of interest" description="Disordered" evidence="2">
    <location>
        <begin position="477"/>
        <end position="500"/>
    </location>
</feature>
<dbReference type="Pfam" id="PF00172">
    <property type="entry name" value="Zn_clus"/>
    <property type="match status" value="1"/>
</dbReference>
<dbReference type="GO" id="GO:0000981">
    <property type="term" value="F:DNA-binding transcription factor activity, RNA polymerase II-specific"/>
    <property type="evidence" value="ECO:0007669"/>
    <property type="project" value="InterPro"/>
</dbReference>
<evidence type="ECO:0000259" key="3">
    <source>
        <dbReference type="PROSITE" id="PS50048"/>
    </source>
</evidence>
<feature type="domain" description="Zn(2)-C6 fungal-type" evidence="3">
    <location>
        <begin position="102"/>
        <end position="136"/>
    </location>
</feature>
<evidence type="ECO:0000256" key="2">
    <source>
        <dbReference type="SAM" id="MobiDB-lite"/>
    </source>
</evidence>
<dbReference type="InterPro" id="IPR036864">
    <property type="entry name" value="Zn2-C6_fun-type_DNA-bd_sf"/>
</dbReference>
<protein>
    <recommendedName>
        <fullName evidence="3">Zn(2)-C6 fungal-type domain-containing protein</fullName>
    </recommendedName>
</protein>